<gene>
    <name evidence="7" type="ORF">AUC70_11380</name>
</gene>
<dbReference type="Pfam" id="PF04932">
    <property type="entry name" value="Wzy_C"/>
    <property type="match status" value="1"/>
</dbReference>
<feature type="domain" description="O-antigen ligase-related" evidence="6">
    <location>
        <begin position="197"/>
        <end position="338"/>
    </location>
</feature>
<dbReference type="AlphaFoldDB" id="A0A1E3VLH4"/>
<sequence>MHSVGRSGGHVRPGFKRLVLIYLWLVIVTGCFVYVEPSPYDVLLLGAMVVLPVAGLIALPRGLSVYLLLLCGIVAGGFVASTQAGIFAVPVKHVTITLYLALTSFVLAAFVAKNPTPHTRLIMSAYVTAGLIASIAALIGYFNLVPALYEVLTEFGRARGTFKDPNVLGAFLVPAILYALNGMLNGRTSRALLWSAVLMVLVLATLLSYSRGAWLNAAVGLVTYGFFAFVMSESNRKRAKLLALGIMGALVIVGGLVAIATVPEISERLGERASFEQSYDVGPEGRFGGQRKAAALVASHPLGIGALEFARLHHPEDVHQVYLNMYLNTGWLGGTFYLLLVLTTIVLGLRLVIRDRGSDGISIVLLAAFLGMVVEGLVVDTDHWRHFYLIMALVWGMALAPSSQRRTAP</sequence>
<dbReference type="STRING" id="1774970.AUC70_11380"/>
<protein>
    <recommendedName>
        <fullName evidence="6">O-antigen ligase-related domain-containing protein</fullName>
    </recommendedName>
</protein>
<name>A0A1E3VLH4_9HYPH</name>
<dbReference type="EMBL" id="LPWE01000013">
    <property type="protein sequence ID" value="ODR94151.1"/>
    <property type="molecule type" value="Genomic_DNA"/>
</dbReference>
<keyword evidence="3 5" id="KW-1133">Transmembrane helix</keyword>
<dbReference type="InterPro" id="IPR007016">
    <property type="entry name" value="O-antigen_ligase-rel_domated"/>
</dbReference>
<proteinExistence type="predicted"/>
<feature type="transmembrane region" description="Helical" evidence="5">
    <location>
        <begin position="191"/>
        <end position="207"/>
    </location>
</feature>
<feature type="transmembrane region" description="Helical" evidence="5">
    <location>
        <begin position="165"/>
        <end position="184"/>
    </location>
</feature>
<feature type="transmembrane region" description="Helical" evidence="5">
    <location>
        <begin position="213"/>
        <end position="230"/>
    </location>
</feature>
<evidence type="ECO:0000256" key="3">
    <source>
        <dbReference type="ARBA" id="ARBA00022989"/>
    </source>
</evidence>
<evidence type="ECO:0000313" key="8">
    <source>
        <dbReference type="Proteomes" id="UP000094172"/>
    </source>
</evidence>
<feature type="transmembrane region" description="Helical" evidence="5">
    <location>
        <begin position="41"/>
        <end position="59"/>
    </location>
</feature>
<evidence type="ECO:0000256" key="4">
    <source>
        <dbReference type="ARBA" id="ARBA00023136"/>
    </source>
</evidence>
<dbReference type="GO" id="GO:0016020">
    <property type="term" value="C:membrane"/>
    <property type="evidence" value="ECO:0007669"/>
    <property type="project" value="UniProtKB-SubCell"/>
</dbReference>
<feature type="transmembrane region" description="Helical" evidence="5">
    <location>
        <begin position="66"/>
        <end position="88"/>
    </location>
</feature>
<comment type="subcellular location">
    <subcellularLocation>
        <location evidence="1">Membrane</location>
        <topology evidence="1">Multi-pass membrane protein</topology>
    </subcellularLocation>
</comment>
<dbReference type="PANTHER" id="PTHR37422">
    <property type="entry name" value="TEICHURONIC ACID BIOSYNTHESIS PROTEIN TUAE"/>
    <property type="match status" value="1"/>
</dbReference>
<evidence type="ECO:0000256" key="1">
    <source>
        <dbReference type="ARBA" id="ARBA00004141"/>
    </source>
</evidence>
<evidence type="ECO:0000259" key="6">
    <source>
        <dbReference type="Pfam" id="PF04932"/>
    </source>
</evidence>
<feature type="transmembrane region" description="Helical" evidence="5">
    <location>
        <begin position="94"/>
        <end position="112"/>
    </location>
</feature>
<dbReference type="PANTHER" id="PTHR37422:SF21">
    <property type="entry name" value="EXOQ-LIKE PROTEIN"/>
    <property type="match status" value="1"/>
</dbReference>
<evidence type="ECO:0000256" key="5">
    <source>
        <dbReference type="SAM" id="Phobius"/>
    </source>
</evidence>
<keyword evidence="4 5" id="KW-0472">Membrane</keyword>
<feature type="transmembrane region" description="Helical" evidence="5">
    <location>
        <begin position="18"/>
        <end position="35"/>
    </location>
</feature>
<dbReference type="InterPro" id="IPR051533">
    <property type="entry name" value="WaaL-like"/>
</dbReference>
<dbReference type="PROSITE" id="PS51257">
    <property type="entry name" value="PROKAR_LIPOPROTEIN"/>
    <property type="match status" value="1"/>
</dbReference>
<evidence type="ECO:0000256" key="2">
    <source>
        <dbReference type="ARBA" id="ARBA00022692"/>
    </source>
</evidence>
<feature type="transmembrane region" description="Helical" evidence="5">
    <location>
        <begin position="331"/>
        <end position="353"/>
    </location>
</feature>
<accession>A0A1E3VLH4</accession>
<feature type="transmembrane region" description="Helical" evidence="5">
    <location>
        <begin position="385"/>
        <end position="403"/>
    </location>
</feature>
<feature type="transmembrane region" description="Helical" evidence="5">
    <location>
        <begin position="242"/>
        <end position="262"/>
    </location>
</feature>
<reference evidence="7 8" key="1">
    <citation type="journal article" date="2016" name="Environ. Microbiol.">
        <title>New Methyloceanibacter diversity from North Sea sediments includes methanotroph containing solely the soluble methane monooxygenase.</title>
        <authorList>
            <person name="Vekeman B."/>
            <person name="Kerckhof F.M."/>
            <person name="Cremers G."/>
            <person name="de Vos P."/>
            <person name="Vandamme P."/>
            <person name="Boon N."/>
            <person name="Op den Camp H.J."/>
            <person name="Heylen K."/>
        </authorList>
    </citation>
    <scope>NUCLEOTIDE SEQUENCE [LARGE SCALE GENOMIC DNA]</scope>
    <source>
        <strain evidence="7 8">R-67176</strain>
    </source>
</reference>
<comment type="caution">
    <text evidence="7">The sequence shown here is derived from an EMBL/GenBank/DDBJ whole genome shotgun (WGS) entry which is preliminary data.</text>
</comment>
<keyword evidence="8" id="KW-1185">Reference proteome</keyword>
<keyword evidence="2 5" id="KW-0812">Transmembrane</keyword>
<organism evidence="7 8">
    <name type="scientific">Methyloceanibacter stevinii</name>
    <dbReference type="NCBI Taxonomy" id="1774970"/>
    <lineage>
        <taxon>Bacteria</taxon>
        <taxon>Pseudomonadati</taxon>
        <taxon>Pseudomonadota</taxon>
        <taxon>Alphaproteobacteria</taxon>
        <taxon>Hyphomicrobiales</taxon>
        <taxon>Hyphomicrobiaceae</taxon>
        <taxon>Methyloceanibacter</taxon>
    </lineage>
</organism>
<evidence type="ECO:0000313" key="7">
    <source>
        <dbReference type="EMBL" id="ODR94151.1"/>
    </source>
</evidence>
<feature type="transmembrane region" description="Helical" evidence="5">
    <location>
        <begin position="124"/>
        <end position="145"/>
    </location>
</feature>
<dbReference type="Proteomes" id="UP000094172">
    <property type="component" value="Unassembled WGS sequence"/>
</dbReference>
<feature type="transmembrane region" description="Helical" evidence="5">
    <location>
        <begin position="360"/>
        <end position="379"/>
    </location>
</feature>